<dbReference type="Gene3D" id="2.60.40.1180">
    <property type="entry name" value="Golgi alpha-mannosidase II"/>
    <property type="match status" value="1"/>
</dbReference>
<name>A0AAN6JWJ9_9PEZI</name>
<keyword evidence="3" id="KW-1185">Reference proteome</keyword>
<dbReference type="InterPro" id="IPR013780">
    <property type="entry name" value="Glyco_hydro_b"/>
</dbReference>
<feature type="domain" description="Alpha galactosidase C-terminal" evidence="1">
    <location>
        <begin position="2"/>
        <end position="60"/>
    </location>
</feature>
<evidence type="ECO:0000313" key="2">
    <source>
        <dbReference type="EMBL" id="KAK0950624.1"/>
    </source>
</evidence>
<comment type="caution">
    <text evidence="2">The sequence shown here is derived from an EMBL/GenBank/DDBJ whole genome shotgun (WGS) entry which is preliminary data.</text>
</comment>
<dbReference type="EMBL" id="JAUJLE010000802">
    <property type="protein sequence ID" value="KAK0950624.1"/>
    <property type="molecule type" value="Genomic_DNA"/>
</dbReference>
<accession>A0AAN6JWJ9</accession>
<dbReference type="InterPro" id="IPR041233">
    <property type="entry name" value="Melibiase_C"/>
</dbReference>
<dbReference type="AlphaFoldDB" id="A0AAN6JWJ9"/>
<proteinExistence type="predicted"/>
<dbReference type="Pfam" id="PF17801">
    <property type="entry name" value="Melibiase_C"/>
    <property type="match status" value="1"/>
</dbReference>
<gene>
    <name evidence="2" type="ORF">LTR91_025537</name>
</gene>
<evidence type="ECO:0000259" key="1">
    <source>
        <dbReference type="Pfam" id="PF17801"/>
    </source>
</evidence>
<dbReference type="Proteomes" id="UP001175353">
    <property type="component" value="Unassembled WGS sequence"/>
</dbReference>
<protein>
    <recommendedName>
        <fullName evidence="1">Alpha galactosidase C-terminal domain-containing protein</fullName>
    </recommendedName>
</protein>
<organism evidence="2 3">
    <name type="scientific">Friedmanniomyces endolithicus</name>
    <dbReference type="NCBI Taxonomy" id="329885"/>
    <lineage>
        <taxon>Eukaryota</taxon>
        <taxon>Fungi</taxon>
        <taxon>Dikarya</taxon>
        <taxon>Ascomycota</taxon>
        <taxon>Pezizomycotina</taxon>
        <taxon>Dothideomycetes</taxon>
        <taxon>Dothideomycetidae</taxon>
        <taxon>Mycosphaerellales</taxon>
        <taxon>Teratosphaeriaceae</taxon>
        <taxon>Friedmanniomyces</taxon>
    </lineage>
</organism>
<sequence length="90" mass="10125">MILNSQDRPAQMAFNLTESWAIRAGRQYHVYDMWQHKMTGLAVRNMTFELPAHGVAALLLTDAGPEPAYLNGSCAVYYQCAWPKGTYISN</sequence>
<reference evidence="2" key="1">
    <citation type="submission" date="2023-06" db="EMBL/GenBank/DDBJ databases">
        <title>Black Yeasts Isolated from many extreme environments.</title>
        <authorList>
            <person name="Coleine C."/>
            <person name="Stajich J.E."/>
            <person name="Selbmann L."/>
        </authorList>
    </citation>
    <scope>NUCLEOTIDE SEQUENCE</scope>
    <source>
        <strain evidence="2">CCFEE 5200</strain>
    </source>
</reference>
<evidence type="ECO:0000313" key="3">
    <source>
        <dbReference type="Proteomes" id="UP001175353"/>
    </source>
</evidence>
<dbReference type="SUPFAM" id="SSF51011">
    <property type="entry name" value="Glycosyl hydrolase domain"/>
    <property type="match status" value="1"/>
</dbReference>